<gene>
    <name evidence="1" type="ORF">LCGC14_0743250</name>
</gene>
<evidence type="ECO:0000313" key="1">
    <source>
        <dbReference type="EMBL" id="KKN39455.1"/>
    </source>
</evidence>
<dbReference type="AlphaFoldDB" id="A0A0F9Q632"/>
<accession>A0A0F9Q632</accession>
<reference evidence="1" key="1">
    <citation type="journal article" date="2015" name="Nature">
        <title>Complex archaea that bridge the gap between prokaryotes and eukaryotes.</title>
        <authorList>
            <person name="Spang A."/>
            <person name="Saw J.H."/>
            <person name="Jorgensen S.L."/>
            <person name="Zaremba-Niedzwiedzka K."/>
            <person name="Martijn J."/>
            <person name="Lind A.E."/>
            <person name="van Eijk R."/>
            <person name="Schleper C."/>
            <person name="Guy L."/>
            <person name="Ettema T.J."/>
        </authorList>
    </citation>
    <scope>NUCLEOTIDE SEQUENCE</scope>
</reference>
<dbReference type="EMBL" id="LAZR01001763">
    <property type="protein sequence ID" value="KKN39455.1"/>
    <property type="molecule type" value="Genomic_DNA"/>
</dbReference>
<protein>
    <submittedName>
        <fullName evidence="1">Uncharacterized protein</fullName>
    </submittedName>
</protein>
<organism evidence="1">
    <name type="scientific">marine sediment metagenome</name>
    <dbReference type="NCBI Taxonomy" id="412755"/>
    <lineage>
        <taxon>unclassified sequences</taxon>
        <taxon>metagenomes</taxon>
        <taxon>ecological metagenomes</taxon>
    </lineage>
</organism>
<sequence length="137" mass="15521">MPTHQIIDVINGQPTFEKKLDEIFLDCKKGGAIKILSPLDYHTDQQRKWYRGVCLKGLSDWNGNTPGEWDLVLKALCSGSELLKKEDVLLPDRETCIRLTIVGVGKKNMTAFIENILSKAIEMDWPVTPPDPELRKT</sequence>
<name>A0A0F9Q632_9ZZZZ</name>
<comment type="caution">
    <text evidence="1">The sequence shown here is derived from an EMBL/GenBank/DDBJ whole genome shotgun (WGS) entry which is preliminary data.</text>
</comment>
<proteinExistence type="predicted"/>